<dbReference type="PROSITE" id="PS51198">
    <property type="entry name" value="UVRD_HELICASE_ATP_BIND"/>
    <property type="match status" value="1"/>
</dbReference>
<evidence type="ECO:0000256" key="1">
    <source>
        <dbReference type="ARBA" id="ARBA00022741"/>
    </source>
</evidence>
<dbReference type="SUPFAM" id="SSF52540">
    <property type="entry name" value="P-loop containing nucleoside triphosphate hydrolases"/>
    <property type="match status" value="1"/>
</dbReference>
<dbReference type="InterPro" id="IPR027417">
    <property type="entry name" value="P-loop_NTPase"/>
</dbReference>
<keyword evidence="1 5" id="KW-0547">Nucleotide-binding</keyword>
<dbReference type="InterPro" id="IPR014016">
    <property type="entry name" value="UvrD-like_ATP-bd"/>
</dbReference>
<dbReference type="InterPro" id="IPR000212">
    <property type="entry name" value="DNA_helicase_UvrD/REP"/>
</dbReference>
<dbReference type="GO" id="GO:0003677">
    <property type="term" value="F:DNA binding"/>
    <property type="evidence" value="ECO:0007669"/>
    <property type="project" value="InterPro"/>
</dbReference>
<dbReference type="Pfam" id="PF01443">
    <property type="entry name" value="Viral_helicase1"/>
    <property type="match status" value="1"/>
</dbReference>
<organism evidence="7 8">
    <name type="scientific">Candidatus Brachybacterium intestinipullorum</name>
    <dbReference type="NCBI Taxonomy" id="2838512"/>
    <lineage>
        <taxon>Bacteria</taxon>
        <taxon>Bacillati</taxon>
        <taxon>Actinomycetota</taxon>
        <taxon>Actinomycetes</taxon>
        <taxon>Micrococcales</taxon>
        <taxon>Dermabacteraceae</taxon>
        <taxon>Brachybacterium</taxon>
    </lineage>
</organism>
<accession>A0A9D2PXH7</accession>
<dbReference type="AlphaFoldDB" id="A0A9D2PXH7"/>
<reference evidence="7" key="1">
    <citation type="journal article" date="2021" name="PeerJ">
        <title>Extensive microbial diversity within the chicken gut microbiome revealed by metagenomics and culture.</title>
        <authorList>
            <person name="Gilroy R."/>
            <person name="Ravi A."/>
            <person name="Getino M."/>
            <person name="Pursley I."/>
            <person name="Horton D.L."/>
            <person name="Alikhan N.F."/>
            <person name="Baker D."/>
            <person name="Gharbi K."/>
            <person name="Hall N."/>
            <person name="Watson M."/>
            <person name="Adriaenssens E.M."/>
            <person name="Foster-Nyarko E."/>
            <person name="Jarju S."/>
            <person name="Secka A."/>
            <person name="Antonio M."/>
            <person name="Oren A."/>
            <person name="Chaudhuri R.R."/>
            <person name="La Ragione R."/>
            <person name="Hildebrand F."/>
            <person name="Pallen M.J."/>
        </authorList>
    </citation>
    <scope>NUCLEOTIDE SEQUENCE</scope>
    <source>
        <strain evidence="7">CHK130-7132</strain>
    </source>
</reference>
<reference evidence="7" key="2">
    <citation type="submission" date="2021-04" db="EMBL/GenBank/DDBJ databases">
        <authorList>
            <person name="Gilroy R."/>
        </authorList>
    </citation>
    <scope>NUCLEOTIDE SEQUENCE</scope>
    <source>
        <strain evidence="7">CHK130-7132</strain>
    </source>
</reference>
<evidence type="ECO:0000256" key="4">
    <source>
        <dbReference type="ARBA" id="ARBA00022840"/>
    </source>
</evidence>
<dbReference type="GO" id="GO:0005524">
    <property type="term" value="F:ATP binding"/>
    <property type="evidence" value="ECO:0007669"/>
    <property type="project" value="UniProtKB-UniRule"/>
</dbReference>
<keyword evidence="3 5" id="KW-0347">Helicase</keyword>
<keyword evidence="2 5" id="KW-0378">Hydrolase</keyword>
<evidence type="ECO:0000313" key="7">
    <source>
        <dbReference type="EMBL" id="HJC69153.1"/>
    </source>
</evidence>
<dbReference type="GO" id="GO:0000725">
    <property type="term" value="P:recombinational repair"/>
    <property type="evidence" value="ECO:0007669"/>
    <property type="project" value="TreeGrafter"/>
</dbReference>
<dbReference type="Gene3D" id="3.40.50.300">
    <property type="entry name" value="P-loop containing nucleotide triphosphate hydrolases"/>
    <property type="match status" value="3"/>
</dbReference>
<dbReference type="PANTHER" id="PTHR11070:SF45">
    <property type="entry name" value="DNA 3'-5' HELICASE"/>
    <property type="match status" value="1"/>
</dbReference>
<name>A0A9D2PXH7_9MICO</name>
<evidence type="ECO:0000256" key="5">
    <source>
        <dbReference type="PROSITE-ProRule" id="PRU00560"/>
    </source>
</evidence>
<dbReference type="GO" id="GO:0005829">
    <property type="term" value="C:cytosol"/>
    <property type="evidence" value="ECO:0007669"/>
    <property type="project" value="TreeGrafter"/>
</dbReference>
<feature type="binding site" evidence="5">
    <location>
        <begin position="225"/>
        <end position="232"/>
    </location>
    <ligand>
        <name>ATP</name>
        <dbReference type="ChEBI" id="CHEBI:30616"/>
    </ligand>
</feature>
<evidence type="ECO:0000313" key="8">
    <source>
        <dbReference type="Proteomes" id="UP000823854"/>
    </source>
</evidence>
<proteinExistence type="predicted"/>
<dbReference type="GO" id="GO:0016787">
    <property type="term" value="F:hydrolase activity"/>
    <property type="evidence" value="ECO:0007669"/>
    <property type="project" value="UniProtKB-UniRule"/>
</dbReference>
<dbReference type="PANTHER" id="PTHR11070">
    <property type="entry name" value="UVRD / RECB / PCRA DNA HELICASE FAMILY MEMBER"/>
    <property type="match status" value="1"/>
</dbReference>
<dbReference type="GO" id="GO:0043138">
    <property type="term" value="F:3'-5' DNA helicase activity"/>
    <property type="evidence" value="ECO:0007669"/>
    <property type="project" value="TreeGrafter"/>
</dbReference>
<dbReference type="EMBL" id="DWWC01000106">
    <property type="protein sequence ID" value="HJC69153.1"/>
    <property type="molecule type" value="Genomic_DNA"/>
</dbReference>
<evidence type="ECO:0000256" key="2">
    <source>
        <dbReference type="ARBA" id="ARBA00022801"/>
    </source>
</evidence>
<dbReference type="InterPro" id="IPR027351">
    <property type="entry name" value="(+)RNA_virus_helicase_core_dom"/>
</dbReference>
<comment type="caution">
    <text evidence="7">The sequence shown here is derived from an EMBL/GenBank/DDBJ whole genome shotgun (WGS) entry which is preliminary data.</text>
</comment>
<feature type="domain" description="UvrD-like helicase ATP-binding" evidence="6">
    <location>
        <begin position="204"/>
        <end position="606"/>
    </location>
</feature>
<evidence type="ECO:0000256" key="3">
    <source>
        <dbReference type="ARBA" id="ARBA00022806"/>
    </source>
</evidence>
<keyword evidence="4 5" id="KW-0067">ATP-binding</keyword>
<sequence length="738" mass="79498">MPTQTTAARGPHTLFDLPARLAAKAAPRRIADDEEQLHRIDLALEAAFAATERELAADLARGADGAQGRVEREARVDHARRRLRGLEGIRDGAVLGRMIPADGSPALYIGRRGVHDAEGRVLMIDWRTEAARPFFAATRAEPLGLASRRRYRWAGGLVRDYWDEVLDPGATAHAPEALSPDEDSALHELLGRARTTRMDSMLGTLAAEQDAIVRAPARGPLVVDGGPGTGKTVVALHRAAYLLHEDPHLAGGRGRLLVVGPHRPYLHHIADVLPGLGEEGVLTCTLVEMVPEGEHAAPEDDAALARLKGGAGMLAAIERAVALHERPPQETLLLETPWGVVHLDAADWGDAFAAATGLPHDEGHDPILEELSEIVSSRLDAERGRSVAPEEVRSALERDEELRQELRSSWPLLGADDLLAELYTSPELLGRCAPDLSAKQVRSLQRTEPREWTLSDLPLLDAARHRLDDPETEQERSRGRALQQDLLEEVEFGLEEMIATDSSEMQVLSMLRGADMQQALADRAVVDVPPPDRLSGPFAHIVVDEAQELDLAQWAMVTRRCPSRSLTLVGDPAQSGQGDGGWDGLLGPVGLTGARIARLGLNYRTPSEIMDVAAEALHEARPGAEVPLSIRSTGVPVRHASLERLREELDAWLGSHAEGTVGVLGAEHVLDVLAGTVRRAGPRVRALTPDLSRGLEFDLVVLARPDALGAGASGAAARYVAMTRATAELLILADPVTP</sequence>
<dbReference type="Proteomes" id="UP000823854">
    <property type="component" value="Unassembled WGS sequence"/>
</dbReference>
<dbReference type="NCBIfam" id="NF041254">
    <property type="entry name" value="motor_HelR"/>
    <property type="match status" value="1"/>
</dbReference>
<evidence type="ECO:0000259" key="6">
    <source>
        <dbReference type="PROSITE" id="PS51198"/>
    </source>
</evidence>
<protein>
    <submittedName>
        <fullName evidence="7">AAA family ATPase</fullName>
    </submittedName>
</protein>
<gene>
    <name evidence="7" type="ORF">H9932_05685</name>
</gene>